<evidence type="ECO:0000313" key="4">
    <source>
        <dbReference type="EMBL" id="TDH62273.1"/>
    </source>
</evidence>
<dbReference type="SUPFAM" id="SSF55729">
    <property type="entry name" value="Acyl-CoA N-acyltransferases (Nat)"/>
    <property type="match status" value="1"/>
</dbReference>
<sequence length="148" mass="16452">MTIRPARPEEAPRLAAIVEAAYAPWVPVVGRRPFPMQDDYAARIAAGEAWVLEEAGALCGVLVIETHPGHLMLDNIAVDPARQGKGDGRVLLDFAEAEARRRGLPEIRLYTNVLMERNIALYAKRGYAETERRQEKGFARVFMAKPLA</sequence>
<evidence type="ECO:0000256" key="1">
    <source>
        <dbReference type="ARBA" id="ARBA00022679"/>
    </source>
</evidence>
<gene>
    <name evidence="4" type="ORF">E2C06_12890</name>
</gene>
<evidence type="ECO:0000256" key="2">
    <source>
        <dbReference type="ARBA" id="ARBA00023315"/>
    </source>
</evidence>
<dbReference type="RefSeq" id="WP_133289009.1">
    <property type="nucleotide sequence ID" value="NZ_SMSJ01000013.1"/>
</dbReference>
<organism evidence="4 5">
    <name type="scientific">Dankookia rubra</name>
    <dbReference type="NCBI Taxonomy" id="1442381"/>
    <lineage>
        <taxon>Bacteria</taxon>
        <taxon>Pseudomonadati</taxon>
        <taxon>Pseudomonadota</taxon>
        <taxon>Alphaproteobacteria</taxon>
        <taxon>Acetobacterales</taxon>
        <taxon>Roseomonadaceae</taxon>
        <taxon>Dankookia</taxon>
    </lineage>
</organism>
<proteinExistence type="predicted"/>
<dbReference type="InterPro" id="IPR050832">
    <property type="entry name" value="Bact_Acetyltransf"/>
</dbReference>
<name>A0A4R5QH51_9PROT</name>
<dbReference type="PROSITE" id="PS51186">
    <property type="entry name" value="GNAT"/>
    <property type="match status" value="1"/>
</dbReference>
<keyword evidence="1 4" id="KW-0808">Transferase</keyword>
<dbReference type="Gene3D" id="3.40.630.30">
    <property type="match status" value="1"/>
</dbReference>
<evidence type="ECO:0000259" key="3">
    <source>
        <dbReference type="PROSITE" id="PS51186"/>
    </source>
</evidence>
<dbReference type="PANTHER" id="PTHR43877">
    <property type="entry name" value="AMINOALKYLPHOSPHONATE N-ACETYLTRANSFERASE-RELATED-RELATED"/>
    <property type="match status" value="1"/>
</dbReference>
<evidence type="ECO:0000313" key="5">
    <source>
        <dbReference type="Proteomes" id="UP000295096"/>
    </source>
</evidence>
<keyword evidence="5" id="KW-1185">Reference proteome</keyword>
<accession>A0A4R5QH51</accession>
<dbReference type="OrthoDB" id="281808at2"/>
<protein>
    <submittedName>
        <fullName evidence="4">GNAT family N-acetyltransferase</fullName>
    </submittedName>
</protein>
<dbReference type="CDD" id="cd04301">
    <property type="entry name" value="NAT_SF"/>
    <property type="match status" value="1"/>
</dbReference>
<keyword evidence="2" id="KW-0012">Acyltransferase</keyword>
<dbReference type="InterPro" id="IPR000182">
    <property type="entry name" value="GNAT_dom"/>
</dbReference>
<dbReference type="Proteomes" id="UP000295096">
    <property type="component" value="Unassembled WGS sequence"/>
</dbReference>
<feature type="domain" description="N-acetyltransferase" evidence="3">
    <location>
        <begin position="1"/>
        <end position="148"/>
    </location>
</feature>
<comment type="caution">
    <text evidence="4">The sequence shown here is derived from an EMBL/GenBank/DDBJ whole genome shotgun (WGS) entry which is preliminary data.</text>
</comment>
<dbReference type="AlphaFoldDB" id="A0A4R5QH51"/>
<dbReference type="Pfam" id="PF00583">
    <property type="entry name" value="Acetyltransf_1"/>
    <property type="match status" value="1"/>
</dbReference>
<reference evidence="4 5" key="1">
    <citation type="journal article" date="2016" name="J. Microbiol.">
        <title>Dankookia rubra gen. nov., sp. nov., an alphaproteobacterium isolated from sediment of a shallow stream.</title>
        <authorList>
            <person name="Kim W.H."/>
            <person name="Kim D.H."/>
            <person name="Kang K."/>
            <person name="Ahn T.Y."/>
        </authorList>
    </citation>
    <scope>NUCLEOTIDE SEQUENCE [LARGE SCALE GENOMIC DNA]</scope>
    <source>
        <strain evidence="4 5">JCM30602</strain>
    </source>
</reference>
<dbReference type="GO" id="GO:0016747">
    <property type="term" value="F:acyltransferase activity, transferring groups other than amino-acyl groups"/>
    <property type="evidence" value="ECO:0007669"/>
    <property type="project" value="InterPro"/>
</dbReference>
<dbReference type="EMBL" id="SMSJ01000013">
    <property type="protein sequence ID" value="TDH62273.1"/>
    <property type="molecule type" value="Genomic_DNA"/>
</dbReference>
<dbReference type="InterPro" id="IPR016181">
    <property type="entry name" value="Acyl_CoA_acyltransferase"/>
</dbReference>